<comment type="caution">
    <text evidence="2">The sequence shown here is derived from an EMBL/GenBank/DDBJ whole genome shotgun (WGS) entry which is preliminary data.</text>
</comment>
<evidence type="ECO:0000256" key="1">
    <source>
        <dbReference type="SAM" id="MobiDB-lite"/>
    </source>
</evidence>
<reference evidence="2 3" key="1">
    <citation type="submission" date="2024-01" db="EMBL/GenBank/DDBJ databases">
        <title>The genome of the rayed Mediterranean limpet Patella caerulea (Linnaeus, 1758).</title>
        <authorList>
            <person name="Anh-Thu Weber A."/>
            <person name="Halstead-Nussloch G."/>
        </authorList>
    </citation>
    <scope>NUCLEOTIDE SEQUENCE [LARGE SCALE GENOMIC DNA]</scope>
    <source>
        <strain evidence="2">AATW-2023a</strain>
        <tissue evidence="2">Whole specimen</tissue>
    </source>
</reference>
<proteinExistence type="predicted"/>
<feature type="compositionally biased region" description="Polar residues" evidence="1">
    <location>
        <begin position="383"/>
        <end position="402"/>
    </location>
</feature>
<dbReference type="AlphaFoldDB" id="A0AAN8KBJ8"/>
<dbReference type="Proteomes" id="UP001347796">
    <property type="component" value="Unassembled WGS sequence"/>
</dbReference>
<feature type="region of interest" description="Disordered" evidence="1">
    <location>
        <begin position="376"/>
        <end position="402"/>
    </location>
</feature>
<dbReference type="EMBL" id="JAZGQO010000002">
    <property type="protein sequence ID" value="KAK6192028.1"/>
    <property type="molecule type" value="Genomic_DNA"/>
</dbReference>
<feature type="compositionally biased region" description="Basic and acidic residues" evidence="1">
    <location>
        <begin position="124"/>
        <end position="137"/>
    </location>
</feature>
<evidence type="ECO:0000313" key="3">
    <source>
        <dbReference type="Proteomes" id="UP001347796"/>
    </source>
</evidence>
<keyword evidence="3" id="KW-1185">Reference proteome</keyword>
<name>A0AAN8KBJ8_PATCE</name>
<accession>A0AAN8KBJ8</accession>
<evidence type="ECO:0000313" key="2">
    <source>
        <dbReference type="EMBL" id="KAK6192028.1"/>
    </source>
</evidence>
<feature type="region of interest" description="Disordered" evidence="1">
    <location>
        <begin position="336"/>
        <end position="359"/>
    </location>
</feature>
<feature type="compositionally biased region" description="Polar residues" evidence="1">
    <location>
        <begin position="97"/>
        <end position="122"/>
    </location>
</feature>
<sequence length="549" mass="60522">MGETRVIDQTMASVSANDTQNKPKKTHLKLSTSDYTTISIKQNNGNTDSVSCDRNKAQKDAIQMSCSVKTMVQKAGSCDEKGSSLLKSSNAINVTANSASDTTNSRTSKAINQKSLTQSAKNNDAVRDKHAFSDTRTKGGNSVDIDDDVSEIGPYVYNQTTEASQRLLDCDDKQSTEKSAVKRLINCSCEHYCICNKSKETLTNSIYATLNLCGWIEPKKDTEVKPKTSCVKRRPSPAVFQRLAREGKEKTFVFKHHRDTSNYIHDYRDEFTVGGTGDLSRVPPVMGRDIPDPYAMKPSNVCLVTEVCSLNPPAIGLAGGKRFVEESNRQISRRNYPNLSPVRHHNTPCSPEDDSSTPSTTVVNVNQYMEPHLPQIRVRPGSTPVSSLSNRTPNGGTKMISSSTQFNGEIVGVKHRLPMATACNMSALCKPSVGSEVYGELKTVSNTSRKTNNFRNPAKKIHVPPNIESSSSTNNVDKVNMQETFCESSQRNQSHNGCRGCTRISSLLHGNTKLTKQYIKSKPPAYNQCKPMNEIPISTYYRLQKLPIG</sequence>
<organism evidence="2 3">
    <name type="scientific">Patella caerulea</name>
    <name type="common">Rayed Mediterranean limpet</name>
    <dbReference type="NCBI Taxonomy" id="87958"/>
    <lineage>
        <taxon>Eukaryota</taxon>
        <taxon>Metazoa</taxon>
        <taxon>Spiralia</taxon>
        <taxon>Lophotrochozoa</taxon>
        <taxon>Mollusca</taxon>
        <taxon>Gastropoda</taxon>
        <taxon>Patellogastropoda</taxon>
        <taxon>Patelloidea</taxon>
        <taxon>Patellidae</taxon>
        <taxon>Patella</taxon>
    </lineage>
</organism>
<gene>
    <name evidence="2" type="ORF">SNE40_003579</name>
</gene>
<protein>
    <submittedName>
        <fullName evidence="2">Uncharacterized protein</fullName>
    </submittedName>
</protein>
<feature type="region of interest" description="Disordered" evidence="1">
    <location>
        <begin position="97"/>
        <end position="145"/>
    </location>
</feature>